<dbReference type="InterPro" id="IPR011004">
    <property type="entry name" value="Trimer_LpxA-like_sf"/>
</dbReference>
<keyword evidence="2 3" id="KW-0808">Transferase</keyword>
<organism evidence="3 4">
    <name type="scientific">Glaciecola petra</name>
    <dbReference type="NCBI Taxonomy" id="3075602"/>
    <lineage>
        <taxon>Bacteria</taxon>
        <taxon>Pseudomonadati</taxon>
        <taxon>Pseudomonadota</taxon>
        <taxon>Gammaproteobacteria</taxon>
        <taxon>Alteromonadales</taxon>
        <taxon>Alteromonadaceae</taxon>
        <taxon>Glaciecola</taxon>
    </lineage>
</organism>
<dbReference type="RefSeq" id="WP_311367174.1">
    <property type="nucleotide sequence ID" value="NZ_JAVRHX010000001.1"/>
</dbReference>
<comment type="caution">
    <text evidence="3">The sequence shown here is derived from an EMBL/GenBank/DDBJ whole genome shotgun (WGS) entry which is preliminary data.</text>
</comment>
<dbReference type="InterPro" id="IPR051159">
    <property type="entry name" value="Hexapeptide_acetyltransf"/>
</dbReference>
<sequence>MLKLLRESFKSFLVITYEFVMSIVFSLPRYRTFGLLKISLLSIMGAKFGRGVVIYPGVWITPGRNLVVNDKVDLAKDVLITTSGGVEIGERALIGYRTQIISANHSIPKKGEPFPISGDQYAKVTIGSDTWIGANCVITPGVTIGKGAVIAAGSVVTKDVPENSIFGGVPAKLIKYRE</sequence>
<dbReference type="InterPro" id="IPR001451">
    <property type="entry name" value="Hexapep"/>
</dbReference>
<dbReference type="EC" id="2.3.1.-" evidence="3"/>
<dbReference type="PANTHER" id="PTHR23416:SF23">
    <property type="entry name" value="ACETYLTRANSFERASE C18B11.09C-RELATED"/>
    <property type="match status" value="1"/>
</dbReference>
<keyword evidence="3" id="KW-0012">Acyltransferase</keyword>
<dbReference type="Gene3D" id="2.160.10.10">
    <property type="entry name" value="Hexapeptide repeat proteins"/>
    <property type="match status" value="1"/>
</dbReference>
<protein>
    <submittedName>
        <fullName evidence="3">Acyltransferase</fullName>
        <ecNumber evidence="3">2.3.1.-</ecNumber>
    </submittedName>
</protein>
<dbReference type="Pfam" id="PF00132">
    <property type="entry name" value="Hexapep"/>
    <property type="match status" value="1"/>
</dbReference>
<dbReference type="EMBL" id="JAVRHX010000001">
    <property type="protein sequence ID" value="MDT0593669.1"/>
    <property type="molecule type" value="Genomic_DNA"/>
</dbReference>
<evidence type="ECO:0000256" key="1">
    <source>
        <dbReference type="ARBA" id="ARBA00007274"/>
    </source>
</evidence>
<dbReference type="CDD" id="cd04647">
    <property type="entry name" value="LbH_MAT_like"/>
    <property type="match status" value="1"/>
</dbReference>
<dbReference type="Proteomes" id="UP001253545">
    <property type="component" value="Unassembled WGS sequence"/>
</dbReference>
<dbReference type="SUPFAM" id="SSF51161">
    <property type="entry name" value="Trimeric LpxA-like enzymes"/>
    <property type="match status" value="1"/>
</dbReference>
<keyword evidence="4" id="KW-1185">Reference proteome</keyword>
<evidence type="ECO:0000313" key="3">
    <source>
        <dbReference type="EMBL" id="MDT0593669.1"/>
    </source>
</evidence>
<accession>A0ABU2ZM12</accession>
<reference evidence="3 4" key="1">
    <citation type="submission" date="2023-09" db="EMBL/GenBank/DDBJ databases">
        <authorList>
            <person name="Rey-Velasco X."/>
        </authorList>
    </citation>
    <scope>NUCLEOTIDE SEQUENCE [LARGE SCALE GENOMIC DNA]</scope>
    <source>
        <strain evidence="3 4">P117</strain>
    </source>
</reference>
<name>A0ABU2ZM12_9ALTE</name>
<dbReference type="GO" id="GO:0016746">
    <property type="term" value="F:acyltransferase activity"/>
    <property type="evidence" value="ECO:0007669"/>
    <property type="project" value="UniProtKB-KW"/>
</dbReference>
<proteinExistence type="inferred from homology"/>
<gene>
    <name evidence="3" type="ORF">RM552_02280</name>
</gene>
<dbReference type="PANTHER" id="PTHR23416">
    <property type="entry name" value="SIALIC ACID SYNTHASE-RELATED"/>
    <property type="match status" value="1"/>
</dbReference>
<evidence type="ECO:0000256" key="2">
    <source>
        <dbReference type="ARBA" id="ARBA00022679"/>
    </source>
</evidence>
<evidence type="ECO:0000313" key="4">
    <source>
        <dbReference type="Proteomes" id="UP001253545"/>
    </source>
</evidence>
<comment type="similarity">
    <text evidence="1">Belongs to the transferase hexapeptide repeat family.</text>
</comment>